<dbReference type="Gene3D" id="3.10.280.10">
    <property type="entry name" value="Mitochondrial glycoprotein"/>
    <property type="match status" value="1"/>
</dbReference>
<dbReference type="PANTHER" id="PTHR10826:SF1">
    <property type="entry name" value="COMPLEMENT COMPONENT 1 Q SUBCOMPONENT-BINDING PROTEIN, MITOCHONDRIAL"/>
    <property type="match status" value="1"/>
</dbReference>
<organism evidence="1 3">
    <name type="scientific">Prorocentrum cordatum</name>
    <dbReference type="NCBI Taxonomy" id="2364126"/>
    <lineage>
        <taxon>Eukaryota</taxon>
        <taxon>Sar</taxon>
        <taxon>Alveolata</taxon>
        <taxon>Dinophyceae</taxon>
        <taxon>Prorocentrales</taxon>
        <taxon>Prorocentraceae</taxon>
        <taxon>Prorocentrum</taxon>
    </lineage>
</organism>
<sequence length="233" mass="25766">MAMVAARLRPAFGAALRRTSALPVVARAGAPVRVTAARAFSGKAGAKVCKVIEQELKHEEENYEQAKEIKAFLASSPFKLVDEPGNVNMVLEREMDGKVVKIEWQLMPPYDPEGDAEGGEGEEPTATELSVSVESKSTGAGLMFYCSTQTGEEHRYVIGQVKTYASAEERDSVGAYNGPEFEDLDDKLQEAFDEYLAELGMSSEVCDFVDQMAVDKEQREYCRWLQTAKKFLE</sequence>
<evidence type="ECO:0000313" key="1">
    <source>
        <dbReference type="EMBL" id="CAK0813798.1"/>
    </source>
</evidence>
<accession>A0ABN9R725</accession>
<evidence type="ECO:0008006" key="4">
    <source>
        <dbReference type="Google" id="ProtNLM"/>
    </source>
</evidence>
<dbReference type="SUPFAM" id="SSF54529">
    <property type="entry name" value="Mitochondrial glycoprotein MAM33-like"/>
    <property type="match status" value="1"/>
</dbReference>
<dbReference type="Proteomes" id="UP001189429">
    <property type="component" value="Unassembled WGS sequence"/>
</dbReference>
<comment type="caution">
    <text evidence="1">The sequence shown here is derived from an EMBL/GenBank/DDBJ whole genome shotgun (WGS) entry which is preliminary data.</text>
</comment>
<gene>
    <name evidence="1" type="ORF">PCOR1329_LOCUS17595</name>
    <name evidence="2" type="ORF">PCOR1329_LOCUS38229</name>
</gene>
<dbReference type="EMBL" id="CAUYUJ010005480">
    <property type="protein sequence ID" value="CAK0813798.1"/>
    <property type="molecule type" value="Genomic_DNA"/>
</dbReference>
<proteinExistence type="predicted"/>
<reference evidence="1" key="1">
    <citation type="submission" date="2023-10" db="EMBL/GenBank/DDBJ databases">
        <authorList>
            <person name="Chen Y."/>
            <person name="Shah S."/>
            <person name="Dougan E. K."/>
            <person name="Thang M."/>
            <person name="Chan C."/>
        </authorList>
    </citation>
    <scope>NUCLEOTIDE SEQUENCE [LARGE SCALE GENOMIC DNA]</scope>
</reference>
<dbReference type="EMBL" id="CAUYUJ010014627">
    <property type="protein sequence ID" value="CAK0844058.1"/>
    <property type="molecule type" value="Genomic_DNA"/>
</dbReference>
<dbReference type="Pfam" id="PF02330">
    <property type="entry name" value="MAM33"/>
    <property type="match status" value="1"/>
</dbReference>
<evidence type="ECO:0000313" key="3">
    <source>
        <dbReference type="Proteomes" id="UP001189429"/>
    </source>
</evidence>
<keyword evidence="3" id="KW-1185">Reference proteome</keyword>
<evidence type="ECO:0000313" key="2">
    <source>
        <dbReference type="EMBL" id="CAK0844058.1"/>
    </source>
</evidence>
<name>A0ABN9R725_9DINO</name>
<dbReference type="InterPro" id="IPR036561">
    <property type="entry name" value="MAM33_sf"/>
</dbReference>
<dbReference type="PANTHER" id="PTHR10826">
    <property type="entry name" value="COMPLEMENT COMPONENT 1"/>
    <property type="match status" value="1"/>
</dbReference>
<dbReference type="InterPro" id="IPR003428">
    <property type="entry name" value="MAM33"/>
</dbReference>
<protein>
    <recommendedName>
        <fullName evidence="4">Mitochondrial acidic protein MAM33</fullName>
    </recommendedName>
</protein>